<protein>
    <submittedName>
        <fullName evidence="2">Uncharacterized protein</fullName>
    </submittedName>
</protein>
<feature type="coiled-coil region" evidence="1">
    <location>
        <begin position="353"/>
        <end position="380"/>
    </location>
</feature>
<organism evidence="2">
    <name type="scientific">Shewanella frigidimarina</name>
    <dbReference type="NCBI Taxonomy" id="56812"/>
    <lineage>
        <taxon>Bacteria</taxon>
        <taxon>Pseudomonadati</taxon>
        <taxon>Pseudomonadota</taxon>
        <taxon>Gammaproteobacteria</taxon>
        <taxon>Alteromonadales</taxon>
        <taxon>Shewanellaceae</taxon>
        <taxon>Shewanella</taxon>
    </lineage>
</organism>
<sequence>MMKVIKGLGIFVGLICSLLVFTVVCLVTINATDRTKSPNTLLVENWLKQQPIDPSENGYEYAITIVGTIGDDKTNDKKPFISFSEQEVELTDNFKTACYQTDLIICSEFISDNSDSIRNVIGAHKANIQQYNTLLDMPYWQEEPQSLTPNNQAHWGLLFTLRDVRQLAAIISVDTSDNTLDQQAAVAFLNKDAHFWNMVYHSSRSTLNHMIAVNMIKYQLNLASTLAKTTDAAVATKVTAWQTSFELTDSDFERIFSGEWLFAHNVTEQMLIEVQSDSVTFYEKWLAYALLQPTDSDNLMAEYIVSLVKEPVSTTSMHTLKEPNYCSNDNYFQQLWMLRYNPIGKLFNCTVYGTDYKQRLTNMNTELEQLRTNLLTAKSS</sequence>
<name>A0A106BYN5_SHEFR</name>
<dbReference type="EMBL" id="LRDC01000029">
    <property type="protein sequence ID" value="KVX01026.1"/>
    <property type="molecule type" value="Genomic_DNA"/>
</dbReference>
<dbReference type="RefSeq" id="WP_059746437.1">
    <property type="nucleotide sequence ID" value="NZ_LRDC01000029.1"/>
</dbReference>
<accession>A0A106BYN5</accession>
<reference evidence="2 3" key="1">
    <citation type="submission" date="2016-01" db="EMBL/GenBank/DDBJ databases">
        <title>Draft genome of the antarctic isolate Shewanella frigidimarina Ag06-30.</title>
        <authorList>
            <person name="Parmeciano Di Noto G."/>
            <person name="Vazquez S."/>
            <person name="Mac Cormack W."/>
            <person name="Iriarte A."/>
            <person name="Quiroga C."/>
        </authorList>
    </citation>
    <scope>NUCLEOTIDE SEQUENCE [LARGE SCALE GENOMIC DNA]</scope>
    <source>
        <strain evidence="2 3">Ag06-30</strain>
    </source>
</reference>
<proteinExistence type="predicted"/>
<keyword evidence="1" id="KW-0175">Coiled coil</keyword>
<dbReference type="AlphaFoldDB" id="A0A106BYN5"/>
<evidence type="ECO:0000313" key="2">
    <source>
        <dbReference type="EMBL" id="KVX01026.1"/>
    </source>
</evidence>
<gene>
    <name evidence="2" type="ORF">AWJ07_06115</name>
</gene>
<dbReference type="Proteomes" id="UP000055702">
    <property type="component" value="Unassembled WGS sequence"/>
</dbReference>
<evidence type="ECO:0000256" key="1">
    <source>
        <dbReference type="SAM" id="Coils"/>
    </source>
</evidence>
<comment type="caution">
    <text evidence="2">The sequence shown here is derived from an EMBL/GenBank/DDBJ whole genome shotgun (WGS) entry which is preliminary data.</text>
</comment>
<evidence type="ECO:0000313" key="3">
    <source>
        <dbReference type="Proteomes" id="UP000055702"/>
    </source>
</evidence>